<dbReference type="Proteomes" id="UP000792063">
    <property type="component" value="Unassembled WGS sequence"/>
</dbReference>
<keyword evidence="3 5" id="KW-0964">Secreted</keyword>
<comment type="function">
    <text evidence="5">Effector that suppresses plant defense responses during pathogen infection.</text>
</comment>
<evidence type="ECO:0000313" key="7">
    <source>
        <dbReference type="EMBL" id="KAG2510762.1"/>
    </source>
</evidence>
<dbReference type="Proteomes" id="UP000785171">
    <property type="component" value="Unassembled WGS sequence"/>
</dbReference>
<proteinExistence type="inferred from homology"/>
<dbReference type="Proteomes" id="UP000285624">
    <property type="component" value="Unassembled WGS sequence"/>
</dbReference>
<evidence type="ECO:0000256" key="2">
    <source>
        <dbReference type="ARBA" id="ARBA00010400"/>
    </source>
</evidence>
<dbReference type="STRING" id="325452.A0A3R7JVD2"/>
<evidence type="ECO:0000313" key="11">
    <source>
        <dbReference type="Proteomes" id="UP000285883"/>
    </source>
</evidence>
<reference evidence="6" key="3">
    <citation type="submission" date="2020-06" db="EMBL/GenBank/DDBJ databases">
        <authorList>
            <person name="Studholme D.J."/>
        </authorList>
    </citation>
    <scope>NUCLEOTIDE SEQUENCE</scope>
    <source>
        <strain evidence="6">NZFS 2646</strain>
        <strain evidence="7">NZFS 3630</strain>
    </source>
</reference>
<reference evidence="6" key="1">
    <citation type="journal article" date="2015" name="Genom Data">
        <title>Genome sequences of six Phytophthora species associated with forests in New Zealand.</title>
        <authorList>
            <person name="Studholme D.J."/>
            <person name="McDougal R.L."/>
            <person name="Sambles C."/>
            <person name="Hansen E."/>
            <person name="Hardy G."/>
            <person name="Grant M."/>
            <person name="Ganley R.J."/>
            <person name="Williams N.M."/>
        </authorList>
    </citation>
    <scope>NUCLEOTIDE SEQUENCE</scope>
    <source>
        <strain evidence="6">NZFS 2646</strain>
        <strain evidence="7">NZFS 3630</strain>
    </source>
</reference>
<comment type="similarity">
    <text evidence="2 5">Belongs to the RxLR effector family.</text>
</comment>
<keyword evidence="4 5" id="KW-0732">Signal</keyword>
<dbReference type="Pfam" id="PF16810">
    <property type="entry name" value="RXLR"/>
    <property type="match status" value="1"/>
</dbReference>
<sequence>MRLYVVLLLTLTLPFAFGSTASVTTRTTAVSIADSNKCSLRAVHTAEDDDVDEDAAIKEIKAAKAVEKLKAAENAKVEKAMKAAMKAKTMESEQLNSWFAAMTNPHTVYKELGLAKLGDRAMENKNYLTFEKYQQRFDDKLKGLFNPSHK</sequence>
<accession>A0A3R7JVD2</accession>
<comment type="domain">
    <text evidence="5">The RxLR-dEER motif acts to carry the protein into the host cell cytoplasm through binding to cell surface phosphatidylinositol-3-phosphate.</text>
</comment>
<dbReference type="EMBL" id="JPWU03000579">
    <property type="protein sequence ID" value="KAG2510762.1"/>
    <property type="molecule type" value="Genomic_DNA"/>
</dbReference>
<evidence type="ECO:0000256" key="4">
    <source>
        <dbReference type="ARBA" id="ARBA00022729"/>
    </source>
</evidence>
<evidence type="ECO:0000256" key="3">
    <source>
        <dbReference type="ARBA" id="ARBA00022525"/>
    </source>
</evidence>
<dbReference type="Proteomes" id="UP000285883">
    <property type="component" value="Unassembled WGS sequence"/>
</dbReference>
<evidence type="ECO:0000313" key="6">
    <source>
        <dbReference type="EMBL" id="KAG2508570.1"/>
    </source>
</evidence>
<dbReference type="EMBL" id="JPWV03000565">
    <property type="protein sequence ID" value="KAG2508570.1"/>
    <property type="molecule type" value="Genomic_DNA"/>
</dbReference>
<evidence type="ECO:0000313" key="9">
    <source>
        <dbReference type="EMBL" id="RLN74932.1"/>
    </source>
</evidence>
<protein>
    <recommendedName>
        <fullName evidence="5">RxLR effector protein</fullName>
    </recommendedName>
</protein>
<comment type="caution">
    <text evidence="9">The sequence shown here is derived from an EMBL/GenBank/DDBJ whole genome shotgun (WGS) entry which is preliminary data.</text>
</comment>
<evidence type="ECO:0000256" key="5">
    <source>
        <dbReference type="RuleBase" id="RU367124"/>
    </source>
</evidence>
<dbReference type="InterPro" id="IPR031825">
    <property type="entry name" value="RXLR"/>
</dbReference>
<dbReference type="EMBL" id="MAYM02001092">
    <property type="protein sequence ID" value="RLN26752.1"/>
    <property type="molecule type" value="Genomic_DNA"/>
</dbReference>
<name>A0A3R7JVD2_9STRA</name>
<evidence type="ECO:0000313" key="8">
    <source>
        <dbReference type="EMBL" id="RLN26752.1"/>
    </source>
</evidence>
<organism evidence="9 10">
    <name type="scientific">Phytophthora kernoviae</name>
    <dbReference type="NCBI Taxonomy" id="325452"/>
    <lineage>
        <taxon>Eukaryota</taxon>
        <taxon>Sar</taxon>
        <taxon>Stramenopiles</taxon>
        <taxon>Oomycota</taxon>
        <taxon>Peronosporomycetes</taxon>
        <taxon>Peronosporales</taxon>
        <taxon>Peronosporaceae</taxon>
        <taxon>Phytophthora</taxon>
    </lineage>
</organism>
<comment type="subcellular location">
    <subcellularLocation>
        <location evidence="1 5">Secreted</location>
    </subcellularLocation>
</comment>
<dbReference type="EMBL" id="MBDN02000485">
    <property type="protein sequence ID" value="RLN74932.1"/>
    <property type="molecule type" value="Genomic_DNA"/>
</dbReference>
<evidence type="ECO:0000256" key="1">
    <source>
        <dbReference type="ARBA" id="ARBA00004613"/>
    </source>
</evidence>
<feature type="chain" id="PRO_5044947997" description="RxLR effector protein" evidence="5">
    <location>
        <begin position="19"/>
        <end position="150"/>
    </location>
</feature>
<dbReference type="AlphaFoldDB" id="A0A3R7JVD2"/>
<gene>
    <name evidence="8" type="ORF">BBI17_004293</name>
    <name evidence="9" type="ORF">BBO99_00008656</name>
    <name evidence="6" type="ORF">JM16_008818</name>
    <name evidence="7" type="ORF">JM18_008844</name>
</gene>
<feature type="signal peptide" evidence="5">
    <location>
        <begin position="1"/>
        <end position="18"/>
    </location>
</feature>
<keyword evidence="10" id="KW-1185">Reference proteome</keyword>
<evidence type="ECO:0000313" key="10">
    <source>
        <dbReference type="Proteomes" id="UP000285624"/>
    </source>
</evidence>
<reference evidence="10 11" key="2">
    <citation type="submission" date="2018-07" db="EMBL/GenBank/DDBJ databases">
        <title>Genome sequencing of oomycete isolates from Chile give support for New Zealand origin for Phytophthora kernoviae and make available the first Nothophytophthora sp. genome.</title>
        <authorList>
            <person name="Studholme D.J."/>
            <person name="Sanfuentes E."/>
            <person name="Panda P."/>
            <person name="Hill R."/>
            <person name="Sambles C."/>
            <person name="Grant M."/>
            <person name="Williams N.M."/>
            <person name="Mcdougal R.L."/>
        </authorList>
    </citation>
    <scope>NUCLEOTIDE SEQUENCE [LARGE SCALE GENOMIC DNA]</scope>
    <source>
        <strain evidence="8">Chile2</strain>
        <strain evidence="9">Chile4</strain>
    </source>
</reference>